<feature type="chain" id="PRO_5003890568" description="pyranose dehydrogenase (acceptor)" evidence="12">
    <location>
        <begin position="20"/>
        <end position="776"/>
    </location>
</feature>
<evidence type="ECO:0000256" key="9">
    <source>
        <dbReference type="ARBA" id="ARBA00034050"/>
    </source>
</evidence>
<dbReference type="RefSeq" id="XP_007331551.1">
    <property type="nucleotide sequence ID" value="XM_007331489.1"/>
</dbReference>
<dbReference type="eggNOG" id="KOG1238">
    <property type="taxonomic scope" value="Eukaryota"/>
</dbReference>
<dbReference type="SUPFAM" id="SSF54373">
    <property type="entry name" value="FAD-linked reductases, C-terminal domain"/>
    <property type="match status" value="1"/>
</dbReference>
<dbReference type="CDD" id="cd09630">
    <property type="entry name" value="CDH_like_cytochrome"/>
    <property type="match status" value="1"/>
</dbReference>
<evidence type="ECO:0000313" key="16">
    <source>
        <dbReference type="EMBL" id="EKM77680.1"/>
    </source>
</evidence>
<accession>K5XS03</accession>
<evidence type="ECO:0000256" key="5">
    <source>
        <dbReference type="ARBA" id="ARBA00024699"/>
    </source>
</evidence>
<dbReference type="Pfam" id="PF16010">
    <property type="entry name" value="CDH-cyt"/>
    <property type="match status" value="1"/>
</dbReference>
<dbReference type="PANTHER" id="PTHR47190:SF1">
    <property type="entry name" value="GLUCOSE-METHANOL-CHOLINE OXIDOREDUCTASE N-TERMINAL DOMAIN-CONTAINING PROTEIN"/>
    <property type="match status" value="1"/>
</dbReference>
<evidence type="ECO:0000256" key="2">
    <source>
        <dbReference type="ARBA" id="ARBA00004613"/>
    </source>
</evidence>
<dbReference type="OrthoDB" id="413885at2759"/>
<feature type="domain" description="Glucose-methanol-choline oxidoreductase N-terminal" evidence="13">
    <location>
        <begin position="239"/>
        <end position="539"/>
    </location>
</feature>
<dbReference type="AlphaFoldDB" id="K5XS03"/>
<proteinExistence type="predicted"/>
<dbReference type="HOGENOM" id="CLU_011025_0_0_1"/>
<dbReference type="InterPro" id="IPR015920">
    <property type="entry name" value="Cellobiose_DH-like_cyt"/>
</dbReference>
<evidence type="ECO:0000256" key="8">
    <source>
        <dbReference type="ARBA" id="ARBA00034029"/>
    </source>
</evidence>
<dbReference type="GO" id="GO:0005576">
    <property type="term" value="C:extracellular region"/>
    <property type="evidence" value="ECO:0007669"/>
    <property type="project" value="UniProtKB-SubCell"/>
</dbReference>
<dbReference type="EC" id="1.1.99.29" evidence="3"/>
<evidence type="ECO:0000256" key="6">
    <source>
        <dbReference type="ARBA" id="ARBA00033986"/>
    </source>
</evidence>
<reference evidence="17" key="1">
    <citation type="journal article" date="2012" name="Proc. Natl. Acad. Sci. U.S.A.">
        <title>Genome sequence of the button mushroom Agaricus bisporus reveals mechanisms governing adaptation to a humic-rich ecological niche.</title>
        <authorList>
            <person name="Morin E."/>
            <person name="Kohler A."/>
            <person name="Baker A.R."/>
            <person name="Foulongne-Oriol M."/>
            <person name="Lombard V."/>
            <person name="Nagy L.G."/>
            <person name="Ohm R.A."/>
            <person name="Patyshakuliyeva A."/>
            <person name="Brun A."/>
            <person name="Aerts A.L."/>
            <person name="Bailey A.M."/>
            <person name="Billette C."/>
            <person name="Coutinho P.M."/>
            <person name="Deakin G."/>
            <person name="Doddapaneni H."/>
            <person name="Floudas D."/>
            <person name="Grimwood J."/>
            <person name="Hilden K."/>
            <person name="Kuees U."/>
            <person name="LaButti K.M."/>
            <person name="Lapidus A."/>
            <person name="Lindquist E.A."/>
            <person name="Lucas S.M."/>
            <person name="Murat C."/>
            <person name="Riley R.W."/>
            <person name="Salamov A.A."/>
            <person name="Schmutz J."/>
            <person name="Subramanian V."/>
            <person name="Woesten H.A.B."/>
            <person name="Xu J."/>
            <person name="Eastwood D.C."/>
            <person name="Foster G.D."/>
            <person name="Sonnenberg A.S."/>
            <person name="Cullen D."/>
            <person name="de Vries R.P."/>
            <person name="Lundell T."/>
            <person name="Hibbett D.S."/>
            <person name="Henrissat B."/>
            <person name="Burton K.S."/>
            <person name="Kerrigan R.W."/>
            <person name="Challen M.P."/>
            <person name="Grigoriev I.V."/>
            <person name="Martin F."/>
        </authorList>
    </citation>
    <scope>NUCLEOTIDE SEQUENCE [LARGE SCALE GENOMIC DNA]</scope>
    <source>
        <strain evidence="17">JB137-S8 / ATCC MYA-4627 / FGSC 10392</strain>
    </source>
</reference>
<evidence type="ECO:0000313" key="17">
    <source>
        <dbReference type="Proteomes" id="UP000008493"/>
    </source>
</evidence>
<comment type="catalytic activity">
    <reaction evidence="9">
        <text>a pyranoside + acceptor = a pyranosid-3-ulose + reduced acceptor.</text>
        <dbReference type="EC" id="1.1.99.29"/>
    </reaction>
</comment>
<dbReference type="GO" id="GO:0033718">
    <property type="term" value="F:pyranose dehydrogenase (acceptor) activity"/>
    <property type="evidence" value="ECO:0007669"/>
    <property type="project" value="UniProtKB-EC"/>
</dbReference>
<name>K5XS03_AGABU</name>
<evidence type="ECO:0000259" key="14">
    <source>
        <dbReference type="Pfam" id="PF05199"/>
    </source>
</evidence>
<evidence type="ECO:0000256" key="12">
    <source>
        <dbReference type="SAM" id="SignalP"/>
    </source>
</evidence>
<evidence type="ECO:0000259" key="15">
    <source>
        <dbReference type="Pfam" id="PF16010"/>
    </source>
</evidence>
<protein>
    <recommendedName>
        <fullName evidence="3">pyranose dehydrogenase (acceptor)</fullName>
        <ecNumber evidence="3">1.1.99.29</ecNumber>
    </recommendedName>
</protein>
<comment type="function">
    <text evidence="5">Catalyzes the single-oxidation or sequential double oxidation reaction of carbohydrates primarily at carbon-2 and/or carbon-3 with the concomitant reduction of the flavin. The enzyme exhibits a broad sugar substrate specificity, oxidizing different aldopyranoses to the corresponding C-1, C-2, C-3 or C-1,2, C-2,3 and C-3,4 (di)dehydro sugars with substrate-specific regioselectivity. Accepts only a narrow range of electron acceptors such as substituted benzoquinones and complexed metal ions and reacts extremely slowly with O(2) as acceptor. May play a role in the natural recycling of plant matter by oxidizing all major monosaccharides in lignocellulose and by reducing quinone compounds or reactive radical species generated during lignin depolymerization.</text>
</comment>
<evidence type="ECO:0000256" key="10">
    <source>
        <dbReference type="ARBA" id="ARBA00034059"/>
    </source>
</evidence>
<dbReference type="InterPro" id="IPR007867">
    <property type="entry name" value="GMC_OxRtase_C"/>
</dbReference>
<dbReference type="InterPro" id="IPR053208">
    <property type="entry name" value="GMC_Oxidoreductase_CD"/>
</dbReference>
<comment type="catalytic activity">
    <reaction evidence="10">
        <text>a pyranoside + acceptor = a pyranosid-3,4-diulose + reduced acceptor.</text>
        <dbReference type="EC" id="1.1.99.29"/>
    </reaction>
</comment>
<dbReference type="InterPro" id="IPR036188">
    <property type="entry name" value="FAD/NAD-bd_sf"/>
</dbReference>
<feature type="domain" description="Cellobiose dehydrogenase-like cytochrome" evidence="15">
    <location>
        <begin position="25"/>
        <end position="200"/>
    </location>
</feature>
<dbReference type="SUPFAM" id="SSF49344">
    <property type="entry name" value="CBD9-like"/>
    <property type="match status" value="1"/>
</dbReference>
<comment type="catalytic activity">
    <reaction evidence="6">
        <text>pyranose + acceptor = pyranos-2-ulose + reduced acceptor.</text>
        <dbReference type="EC" id="1.1.99.29"/>
    </reaction>
</comment>
<comment type="subcellular location">
    <subcellularLocation>
        <location evidence="2">Secreted</location>
    </subcellularLocation>
</comment>
<keyword evidence="17" id="KW-1185">Reference proteome</keyword>
<dbReference type="GeneID" id="18822476"/>
<organism evidence="16 17">
    <name type="scientific">Agaricus bisporus var. burnettii (strain JB137-S8 / ATCC MYA-4627 / FGSC 10392)</name>
    <name type="common">White button mushroom</name>
    <dbReference type="NCBI Taxonomy" id="597362"/>
    <lineage>
        <taxon>Eukaryota</taxon>
        <taxon>Fungi</taxon>
        <taxon>Dikarya</taxon>
        <taxon>Basidiomycota</taxon>
        <taxon>Agaricomycotina</taxon>
        <taxon>Agaricomycetes</taxon>
        <taxon>Agaricomycetidae</taxon>
        <taxon>Agaricales</taxon>
        <taxon>Agaricineae</taxon>
        <taxon>Agaricaceae</taxon>
        <taxon>Agaricus</taxon>
    </lineage>
</organism>
<comment type="catalytic activity">
    <reaction evidence="7">
        <text>pyranose + acceptor = pyranos-2,3-diulose + reduced acceptor.</text>
        <dbReference type="EC" id="1.1.99.29"/>
    </reaction>
</comment>
<dbReference type="Gene3D" id="3.50.50.60">
    <property type="entry name" value="FAD/NAD(P)-binding domain"/>
    <property type="match status" value="1"/>
</dbReference>
<dbReference type="OMA" id="IGYLQCA"/>
<feature type="signal peptide" evidence="12">
    <location>
        <begin position="1"/>
        <end position="19"/>
    </location>
</feature>
<dbReference type="STRING" id="597362.K5XS03"/>
<dbReference type="Gene3D" id="3.30.410.10">
    <property type="entry name" value="Cholesterol Oxidase, domain 2"/>
    <property type="match status" value="1"/>
</dbReference>
<evidence type="ECO:0000256" key="1">
    <source>
        <dbReference type="ARBA" id="ARBA00001974"/>
    </source>
</evidence>
<feature type="domain" description="Glucose-methanol-choline oxidoreductase C-terminal" evidence="14">
    <location>
        <begin position="637"/>
        <end position="762"/>
    </location>
</feature>
<sequence length="776" mass="84091">MRLLHILSGLLPFVGKALAQVGAPYVDPDNGISFFGSTELGSNVRTGYVFPPSDSTGDLANEFIGEIVSPIGTAWVGLSPIGTMLQALLLVAWVNDGKIVSSVRFATDYVQPLPFDGPVLTTLPTSMINSTHWKWVYRCQNCVTWPLTTGGTRSIPVNGGGVTAWSRSSVPVDNPSDPDSTFLEHETFGFYGADWTQAHVSASLYNNWASGGTGGGTVPTPTTSPTTSDPGPTVTGTPYDYIVVGAGAGGLVAADRLSEAGKKVLLLERGGPSLGQFGGDDQESWVQGTKLTKFDVPGAFESMFNDADPWYWCKDITVFAGCLLGGGTAINGALFWHPPDSDFRNNNYPSSWENHNQYTNKMISRIPGTDHPSTDGKRYGFEAMTIMQDMLRNQGYTQITINDNPNHKDHVYGYPSYSFFNGKRGGPITTYFASAMKRSNFVYKDNTMALSVVRDGGKITGVKTNNRNLGPDGVIPLTSKGRVILSAGTFGTARLLFRSGIGPSEQLQIVEANPDAAKDLPDPSDYINLPVGYNVMDHPSINLVFTHPTIDAYNNWATVWTNPRPQDAAQYVRDQSGILAQSSTRVNFWRAYSRPEGGTQWVQGTVHPGSCCFTTDFDYDANKTITITLYLSTGLKSRGRIGIDAAMTMQPIDDPWLTDKNDEAVLWQAVQDTFSTYKNVSNLVMISPDSTTTLQQFFKNYPRSSMGSNHWMGSAIMGSSASNSVVDQNTKVWRTDNLFVIDASIIPGLPMTNPHGTIMAMAEQAVAKVLALSGGP</sequence>
<dbReference type="Gene3D" id="2.60.40.1210">
    <property type="entry name" value="Cellobiose dehydrogenase, cytochrome domain"/>
    <property type="match status" value="1"/>
</dbReference>
<evidence type="ECO:0000256" key="3">
    <source>
        <dbReference type="ARBA" id="ARBA00013177"/>
    </source>
</evidence>
<dbReference type="Pfam" id="PF00732">
    <property type="entry name" value="GMC_oxred_N"/>
    <property type="match status" value="1"/>
</dbReference>
<dbReference type="InterPro" id="IPR000172">
    <property type="entry name" value="GMC_OxRdtase_N"/>
</dbReference>
<dbReference type="EMBL" id="JH971394">
    <property type="protein sequence ID" value="EKM77680.1"/>
    <property type="molecule type" value="Genomic_DNA"/>
</dbReference>
<dbReference type="KEGG" id="abp:AGABI1DRAFT107890"/>
<dbReference type="InParanoid" id="K5XS03"/>
<evidence type="ECO:0000256" key="4">
    <source>
        <dbReference type="ARBA" id="ARBA00022525"/>
    </source>
</evidence>
<evidence type="ECO:0000259" key="13">
    <source>
        <dbReference type="Pfam" id="PF00732"/>
    </source>
</evidence>
<dbReference type="PRINTS" id="PR00411">
    <property type="entry name" value="PNDRDTASEI"/>
</dbReference>
<comment type="cofactor">
    <cofactor evidence="1">
        <name>FAD</name>
        <dbReference type="ChEBI" id="CHEBI:57692"/>
    </cofactor>
</comment>
<keyword evidence="4" id="KW-0964">Secreted</keyword>
<dbReference type="PANTHER" id="PTHR47190">
    <property type="entry name" value="DEHYDROGENASE, PUTATIVE-RELATED"/>
    <property type="match status" value="1"/>
</dbReference>
<comment type="catalytic activity">
    <reaction evidence="8">
        <text>pyranose + acceptor = pyranos-3-ulose + reduced acceptor.</text>
        <dbReference type="EC" id="1.1.99.29"/>
    </reaction>
</comment>
<dbReference type="Proteomes" id="UP000008493">
    <property type="component" value="Unassembled WGS sequence"/>
</dbReference>
<evidence type="ECO:0000256" key="11">
    <source>
        <dbReference type="SAM" id="MobiDB-lite"/>
    </source>
</evidence>
<dbReference type="GO" id="GO:0050660">
    <property type="term" value="F:flavin adenine dinucleotide binding"/>
    <property type="evidence" value="ECO:0007669"/>
    <property type="project" value="InterPro"/>
</dbReference>
<dbReference type="SUPFAM" id="SSF51905">
    <property type="entry name" value="FAD/NAD(P)-binding domain"/>
    <property type="match status" value="1"/>
</dbReference>
<dbReference type="Pfam" id="PF05199">
    <property type="entry name" value="GMC_oxred_C"/>
    <property type="match status" value="1"/>
</dbReference>
<evidence type="ECO:0000256" key="7">
    <source>
        <dbReference type="ARBA" id="ARBA00034010"/>
    </source>
</evidence>
<gene>
    <name evidence="16" type="ORF">AGABI1DRAFT_107890</name>
</gene>
<keyword evidence="12" id="KW-0732">Signal</keyword>
<feature type="compositionally biased region" description="Low complexity" evidence="11">
    <location>
        <begin position="218"/>
        <end position="234"/>
    </location>
</feature>
<feature type="region of interest" description="Disordered" evidence="11">
    <location>
        <begin position="215"/>
        <end position="234"/>
    </location>
</feature>